<dbReference type="Gene3D" id="3.40.50.1220">
    <property type="entry name" value="TPP-binding domain"/>
    <property type="match status" value="1"/>
</dbReference>
<dbReference type="Pfam" id="PF00205">
    <property type="entry name" value="TPP_enzyme_M"/>
    <property type="match status" value="1"/>
</dbReference>
<keyword evidence="8" id="KW-1185">Reference proteome</keyword>
<dbReference type="EMBL" id="WQNE01000004">
    <property type="protein sequence ID" value="MVT73011.1"/>
    <property type="molecule type" value="Genomic_DNA"/>
</dbReference>
<evidence type="ECO:0000256" key="3">
    <source>
        <dbReference type="RuleBase" id="RU362132"/>
    </source>
</evidence>
<gene>
    <name evidence="7" type="ORF">GPL20_07815</name>
</gene>
<feature type="domain" description="Thiamine pyrophosphate enzyme TPP-binding" evidence="5">
    <location>
        <begin position="385"/>
        <end position="523"/>
    </location>
</feature>
<dbReference type="Proteomes" id="UP000449969">
    <property type="component" value="Unassembled WGS sequence"/>
</dbReference>
<dbReference type="Pfam" id="PF02775">
    <property type="entry name" value="TPP_enzyme_C"/>
    <property type="match status" value="1"/>
</dbReference>
<dbReference type="SUPFAM" id="SSF52467">
    <property type="entry name" value="DHS-like NAD/FAD-binding domain"/>
    <property type="match status" value="1"/>
</dbReference>
<dbReference type="GO" id="GO:0009097">
    <property type="term" value="P:isoleucine biosynthetic process"/>
    <property type="evidence" value="ECO:0007669"/>
    <property type="project" value="TreeGrafter"/>
</dbReference>
<dbReference type="GO" id="GO:0030976">
    <property type="term" value="F:thiamine pyrophosphate binding"/>
    <property type="evidence" value="ECO:0007669"/>
    <property type="project" value="InterPro"/>
</dbReference>
<evidence type="ECO:0000313" key="8">
    <source>
        <dbReference type="Proteomes" id="UP000449969"/>
    </source>
</evidence>
<feature type="domain" description="Thiamine pyrophosphate enzyme N-terminal TPP-binding" evidence="6">
    <location>
        <begin position="5"/>
        <end position="122"/>
    </location>
</feature>
<proteinExistence type="inferred from homology"/>
<protein>
    <recommendedName>
        <fullName evidence="9">Acetolactate synthase</fullName>
    </recommendedName>
</protein>
<dbReference type="InterPro" id="IPR029035">
    <property type="entry name" value="DHS-like_NAD/FAD-binding_dom"/>
</dbReference>
<dbReference type="RefSeq" id="WP_157329015.1">
    <property type="nucleotide sequence ID" value="NZ_JANADL010000061.1"/>
</dbReference>
<organism evidence="7 8">
    <name type="scientific">Bradyrhizobium cajani</name>
    <dbReference type="NCBI Taxonomy" id="1928661"/>
    <lineage>
        <taxon>Bacteria</taxon>
        <taxon>Pseudomonadati</taxon>
        <taxon>Pseudomonadota</taxon>
        <taxon>Alphaproteobacteria</taxon>
        <taxon>Hyphomicrobiales</taxon>
        <taxon>Nitrobacteraceae</taxon>
        <taxon>Bradyrhizobium</taxon>
    </lineage>
</organism>
<comment type="similarity">
    <text evidence="1 3">Belongs to the TPP enzyme family.</text>
</comment>
<keyword evidence="2 3" id="KW-0786">Thiamine pyrophosphate</keyword>
<dbReference type="InterPro" id="IPR000399">
    <property type="entry name" value="TPP-bd_CS"/>
</dbReference>
<evidence type="ECO:0000259" key="4">
    <source>
        <dbReference type="Pfam" id="PF00205"/>
    </source>
</evidence>
<evidence type="ECO:0000313" key="7">
    <source>
        <dbReference type="EMBL" id="MVT73011.1"/>
    </source>
</evidence>
<dbReference type="GO" id="GO:0009099">
    <property type="term" value="P:L-valine biosynthetic process"/>
    <property type="evidence" value="ECO:0007669"/>
    <property type="project" value="TreeGrafter"/>
</dbReference>
<dbReference type="CDD" id="cd07035">
    <property type="entry name" value="TPP_PYR_POX_like"/>
    <property type="match status" value="1"/>
</dbReference>
<dbReference type="InterPro" id="IPR012000">
    <property type="entry name" value="Thiamin_PyroP_enz_cen_dom"/>
</dbReference>
<dbReference type="GO" id="GO:0005948">
    <property type="term" value="C:acetolactate synthase complex"/>
    <property type="evidence" value="ECO:0007669"/>
    <property type="project" value="TreeGrafter"/>
</dbReference>
<dbReference type="AlphaFoldDB" id="A0A844TDB4"/>
<dbReference type="GO" id="GO:0000287">
    <property type="term" value="F:magnesium ion binding"/>
    <property type="evidence" value="ECO:0007669"/>
    <property type="project" value="InterPro"/>
</dbReference>
<name>A0A844TDB4_9BRAD</name>
<accession>A0A844TDB4</accession>
<dbReference type="PROSITE" id="PS00187">
    <property type="entry name" value="TPP_ENZYMES"/>
    <property type="match status" value="1"/>
</dbReference>
<evidence type="ECO:0000256" key="2">
    <source>
        <dbReference type="ARBA" id="ARBA00023052"/>
    </source>
</evidence>
<dbReference type="OrthoDB" id="4494979at2"/>
<sequence length="542" mass="58058">MTTLTGGEAIVSGLVAHGVDTVFGLPGAQVYGLFDAFHQAQLKVIGARHEQACGYMAFGYARSSGRPGVFSVVPGPGVLNASAALLTAFGCNEPVLCVTGQVPTQFLGQGRGHLHEMPDQLATLRTYVKWADRIEYPGNAPTVVARAFQEMMSGRRGPASVEMPWDVFTQRADTAAARVLEPLPAPQPDPDMIKQAAALIKDSKAPMIFVGSGAIEAREEILELAEMIDAPVVAFRSGRGIVSNAHELGLTMAAAYRLWPTTDLMIAIGTRAELPASGFRWPYRPNGLKSIRIDIDPVEMRRLAADTAVVADAKAGTADLVAAVKKAGYARSRGRRGEIREATAAAQAEIQRIQPQMAYLDILREVLPANAIVTDELSQVGFASWYGFPVYEPRTFITSGYQGTLGSGFPTALGAKVANPDKPVVAITGDGGFMFGVQELSTAVQFNIGVVTLVFNNNAYGNVRRDQRERFDGRVVASDLVNPDFVKLAESFGVAAARVTAPDQFKAAMEKALSHSGPYLISVEVTRDSEVSPWAFIHPPKP</sequence>
<reference evidence="7 8" key="1">
    <citation type="submission" date="2019-12" db="EMBL/GenBank/DDBJ databases">
        <title>Draft genome sequences Bradyrhizobium cajani AMBPC1010, Bradyrhizobium pachyrhizi AMBPC1040 and Bradyrhizobium yuanmingense ALSPC3051, three plant growth promoting strains isolated from nodules of Cajanus cajan L. in Dominican Republic.</title>
        <authorList>
            <person name="Flores-Felix J.D."/>
            <person name="Araujo J."/>
            <person name="Diaz-Alcantara C."/>
            <person name="Gonzalez-Andres F."/>
            <person name="Velazquez E."/>
        </authorList>
    </citation>
    <scope>NUCLEOTIDE SEQUENCE [LARGE SCALE GENOMIC DNA]</scope>
    <source>
        <strain evidence="7 8">1010</strain>
    </source>
</reference>
<feature type="domain" description="Thiamine pyrophosphate enzyme central" evidence="4">
    <location>
        <begin position="193"/>
        <end position="316"/>
    </location>
</feature>
<dbReference type="PANTHER" id="PTHR18968">
    <property type="entry name" value="THIAMINE PYROPHOSPHATE ENZYMES"/>
    <property type="match status" value="1"/>
</dbReference>
<dbReference type="GO" id="GO:0003984">
    <property type="term" value="F:acetolactate synthase activity"/>
    <property type="evidence" value="ECO:0007669"/>
    <property type="project" value="TreeGrafter"/>
</dbReference>
<dbReference type="InterPro" id="IPR029061">
    <property type="entry name" value="THDP-binding"/>
</dbReference>
<dbReference type="InterPro" id="IPR012001">
    <property type="entry name" value="Thiamin_PyroP_enz_TPP-bd_dom"/>
</dbReference>
<dbReference type="GO" id="GO:0050660">
    <property type="term" value="F:flavin adenine dinucleotide binding"/>
    <property type="evidence" value="ECO:0007669"/>
    <property type="project" value="TreeGrafter"/>
</dbReference>
<comment type="caution">
    <text evidence="7">The sequence shown here is derived from an EMBL/GenBank/DDBJ whole genome shotgun (WGS) entry which is preliminary data.</text>
</comment>
<evidence type="ECO:0000256" key="1">
    <source>
        <dbReference type="ARBA" id="ARBA00007812"/>
    </source>
</evidence>
<evidence type="ECO:0008006" key="9">
    <source>
        <dbReference type="Google" id="ProtNLM"/>
    </source>
</evidence>
<dbReference type="NCBIfam" id="NF006122">
    <property type="entry name" value="PRK08266.1"/>
    <property type="match status" value="1"/>
</dbReference>
<dbReference type="InterPro" id="IPR045229">
    <property type="entry name" value="TPP_enz"/>
</dbReference>
<dbReference type="PANTHER" id="PTHR18968:SF167">
    <property type="entry name" value="ACETOLACTATE SYNTHASE LARGE SUBUNIT ILVB2-RELATED"/>
    <property type="match status" value="1"/>
</dbReference>
<dbReference type="Gene3D" id="3.40.50.970">
    <property type="match status" value="2"/>
</dbReference>
<evidence type="ECO:0000259" key="5">
    <source>
        <dbReference type="Pfam" id="PF02775"/>
    </source>
</evidence>
<dbReference type="InterPro" id="IPR011766">
    <property type="entry name" value="TPP_enzyme_TPP-bd"/>
</dbReference>
<evidence type="ECO:0000259" key="6">
    <source>
        <dbReference type="Pfam" id="PF02776"/>
    </source>
</evidence>
<dbReference type="SUPFAM" id="SSF52518">
    <property type="entry name" value="Thiamin diphosphate-binding fold (THDP-binding)"/>
    <property type="match status" value="2"/>
</dbReference>
<dbReference type="Pfam" id="PF02776">
    <property type="entry name" value="TPP_enzyme_N"/>
    <property type="match status" value="1"/>
</dbReference>